<feature type="transmembrane region" description="Helical" evidence="12">
    <location>
        <begin position="852"/>
        <end position="871"/>
    </location>
</feature>
<evidence type="ECO:0000256" key="6">
    <source>
        <dbReference type="ARBA" id="ARBA00022692"/>
    </source>
</evidence>
<organism evidence="15 16">
    <name type="scientific">Mizuhopecten yessoensis</name>
    <name type="common">Japanese scallop</name>
    <name type="synonym">Patinopecten yessoensis</name>
    <dbReference type="NCBI Taxonomy" id="6573"/>
    <lineage>
        <taxon>Eukaryota</taxon>
        <taxon>Metazoa</taxon>
        <taxon>Spiralia</taxon>
        <taxon>Lophotrochozoa</taxon>
        <taxon>Mollusca</taxon>
        <taxon>Bivalvia</taxon>
        <taxon>Autobranchia</taxon>
        <taxon>Pteriomorphia</taxon>
        <taxon>Pectinida</taxon>
        <taxon>Pectinoidea</taxon>
        <taxon>Pectinidae</taxon>
        <taxon>Mizuhopecten</taxon>
    </lineage>
</organism>
<feature type="transmembrane region" description="Helical" evidence="12">
    <location>
        <begin position="729"/>
        <end position="748"/>
    </location>
</feature>
<dbReference type="PANTHER" id="PTHR13800:SF41">
    <property type="entry name" value="PROTEIN CED-11"/>
    <property type="match status" value="1"/>
</dbReference>
<dbReference type="GO" id="GO:0005886">
    <property type="term" value="C:plasma membrane"/>
    <property type="evidence" value="ECO:0007669"/>
    <property type="project" value="UniProtKB-SubCell"/>
</dbReference>
<dbReference type="PANTHER" id="PTHR13800">
    <property type="entry name" value="TRANSIENT RECEPTOR POTENTIAL CATION CHANNEL, SUBFAMILY M, MEMBER 6"/>
    <property type="match status" value="1"/>
</dbReference>
<comment type="caution">
    <text evidence="15">The sequence shown here is derived from an EMBL/GenBank/DDBJ whole genome shotgun (WGS) entry which is preliminary data.</text>
</comment>
<evidence type="ECO:0000256" key="11">
    <source>
        <dbReference type="ARBA" id="ARBA00023303"/>
    </source>
</evidence>
<proteinExistence type="predicted"/>
<dbReference type="STRING" id="6573.A0A210QEC8"/>
<keyword evidence="16" id="KW-1185">Reference proteome</keyword>
<comment type="subcellular location">
    <subcellularLocation>
        <location evidence="1">Cell membrane</location>
        <topology evidence="1">Multi-pass membrane protein</topology>
    </subcellularLocation>
</comment>
<feature type="transmembrane region" description="Helical" evidence="12">
    <location>
        <begin position="931"/>
        <end position="951"/>
    </location>
</feature>
<feature type="transmembrane region" description="Helical" evidence="12">
    <location>
        <begin position="826"/>
        <end position="846"/>
    </location>
</feature>
<evidence type="ECO:0000256" key="12">
    <source>
        <dbReference type="SAM" id="Phobius"/>
    </source>
</evidence>
<keyword evidence="7" id="KW-0106">Calcium</keyword>
<evidence type="ECO:0000256" key="3">
    <source>
        <dbReference type="ARBA" id="ARBA00022475"/>
    </source>
</evidence>
<dbReference type="Gene3D" id="3.90.79.10">
    <property type="entry name" value="Nucleoside Triphosphate Pyrophosphohydrolase"/>
    <property type="match status" value="1"/>
</dbReference>
<dbReference type="Pfam" id="PF18139">
    <property type="entry name" value="LSDAT_euk"/>
    <property type="match status" value="1"/>
</dbReference>
<sequence length="1604" mass="185215">MASQSSDSNDNLDYPEVAIDPVYATVTSNVSWFSTDSQDPSWIEDLGFSGGVIQFVYDEASGQKANAGLYVSVPEAADADDVATYMAKVWKKRTPNIILSLITSNRHYKHWKDQDLVHDFQTGIIQAANTTEMWILTNGFDGGITKILGDAFKEENQRRKIQSLTKVSMKFVDNQKQENLPKLTVIGVVPKCLLSYNSKIDSAAGPVNIQNKGEKPLSDKQELNSDHTHYIMLEGVTDLRELENFRIRLEERFLTPVGRPKRYRKITNLSDSVLNVGESVPDDLQIISSTCTPMVGLLVQGGPLEMDHVAELLKRNVPVVVMKGTGLAADLISFAYLELQERPHPEHIESYIKPELIKKLMKYFPEEFKEDEIARNRCRDKILECAQYAHQGEQEFLTILPTDGASSDLKNLDKYLLLALFKSQALKRGRKFQEQFQCDLKLTLDWNRCDLAVSQIFQKYDWARIKITHELFDRALLKKGREEFVDLFLQRDAIQVHKYLNHRKLLFLFNNLENEEFFLTVCLDGVLAKASYSSYPLDKDFIIGDDCDFNQLLYRVTFLQRLVSSYELSMNSVGSYVTDQEVAERRAINTLVFWAAITFNPELTKVLWKRTEDPMVMALIVSMIWNSLSKNWCRDLDTKRKVRESAIDFGKMAVKLLDLAYKDSSVVAINALGKKLPDFNDKTVIEIAHIARNKFFIAHTICQKWLDKRWNGKLQIRELEIGPFKVADWLVLYLSVFLVFPMFLWITYDVKNDSKDESNLDDSDDEIPLDEGIMLQPSALQGEKWKQKRHSVKYQMRKMFDYGRQNLKVPVYMQFYYLYSAPITKFWVSQLFYILYLTIFSLAVMFPSCGNLHMDFIVFGWTLLIWVELVRGVLAKKKKYLEMNLFWTKMEIGLIGIFLILFCLVRIVPHFVSFIDYMTTKFVMSLGLLYFYYRTLQVFLPISPVLGPMLINIRRMIKKDFVTWMRMFLIIMVSGGVTIHAVLYPNYPFTLHGIKKALTRAFFTMFLTQIDDLEGNDSCSDQYKNTSLTHCRAISPDIFSKNASSTTRDDVTSLDTCPYSSMGGYLVVMQYLVITKLVMITLLYALFSATTAKVRGESEEIWKFQKYSLIVDFEERLRLPPPLSFISYLCMMAVGFYHCFHRCCSLCCRRPHGCCRCTCKKKKGRTEKDCSKLRVLKVRRTEDYNYWRSSIKDLMDMEEQEKADRERPKTQSKNIGVVMVQMEKQKHFNGKLTEQMARLERSVTTCNLALEQIKHLLDKQQGQKNLNVAMKRSLVHVSSRQSPYPGTITQRFPVFDKHVSWEVPYLGYDPVVYTGPLEEFVEAIQPLVDPDFLQISRTVEEKLLSREDIRTQHQPSALYCPMWNVSATLKINNALVEINRASWITQNSTACRYSIDKTNLPLNPMGRTGIRGRGKLWRWGPNHSVLVVLSRWKEKYKLNGTVAPERDYIIIEGKRVLEMIVIQRLDTGEFTLPGGNDYGNMSMYSALCKRFQQFVLDQETTAKENMTEQDMINFFSKFSVPGSGPNTGMTSGVIYKGYIDDPSNTDNAWREAEVWNLHYRGGSILDDIVKEKEKKWKEASSYTKLYGNQDMIVKEAALLHGAYY</sequence>
<evidence type="ECO:0000256" key="9">
    <source>
        <dbReference type="ARBA" id="ARBA00023065"/>
    </source>
</evidence>
<keyword evidence="5" id="KW-0107">Calcium channel</keyword>
<feature type="transmembrane region" description="Helical" evidence="12">
    <location>
        <begin position="892"/>
        <end position="911"/>
    </location>
</feature>
<keyword evidence="6 12" id="KW-0812">Transmembrane</keyword>
<evidence type="ECO:0000259" key="13">
    <source>
        <dbReference type="Pfam" id="PF18139"/>
    </source>
</evidence>
<feature type="domain" description="TRPM-like" evidence="14">
    <location>
        <begin position="461"/>
        <end position="699"/>
    </location>
</feature>
<keyword evidence="8 12" id="KW-1133">Transmembrane helix</keyword>
<dbReference type="OrthoDB" id="301415at2759"/>
<feature type="transmembrane region" description="Helical" evidence="12">
    <location>
        <begin position="963"/>
        <end position="983"/>
    </location>
</feature>
<dbReference type="InterPro" id="IPR015797">
    <property type="entry name" value="NUDIX_hydrolase-like_dom_sf"/>
</dbReference>
<dbReference type="EMBL" id="NEDP02004037">
    <property type="protein sequence ID" value="OWF47041.1"/>
    <property type="molecule type" value="Genomic_DNA"/>
</dbReference>
<reference evidence="15 16" key="1">
    <citation type="journal article" date="2017" name="Nat. Ecol. Evol.">
        <title>Scallop genome provides insights into evolution of bilaterian karyotype and development.</title>
        <authorList>
            <person name="Wang S."/>
            <person name="Zhang J."/>
            <person name="Jiao W."/>
            <person name="Li J."/>
            <person name="Xun X."/>
            <person name="Sun Y."/>
            <person name="Guo X."/>
            <person name="Huan P."/>
            <person name="Dong B."/>
            <person name="Zhang L."/>
            <person name="Hu X."/>
            <person name="Sun X."/>
            <person name="Wang J."/>
            <person name="Zhao C."/>
            <person name="Wang Y."/>
            <person name="Wang D."/>
            <person name="Huang X."/>
            <person name="Wang R."/>
            <person name="Lv J."/>
            <person name="Li Y."/>
            <person name="Zhang Z."/>
            <person name="Liu B."/>
            <person name="Lu W."/>
            <person name="Hui Y."/>
            <person name="Liang J."/>
            <person name="Zhou Z."/>
            <person name="Hou R."/>
            <person name="Li X."/>
            <person name="Liu Y."/>
            <person name="Li H."/>
            <person name="Ning X."/>
            <person name="Lin Y."/>
            <person name="Zhao L."/>
            <person name="Xing Q."/>
            <person name="Dou J."/>
            <person name="Li Y."/>
            <person name="Mao J."/>
            <person name="Guo H."/>
            <person name="Dou H."/>
            <person name="Li T."/>
            <person name="Mu C."/>
            <person name="Jiang W."/>
            <person name="Fu Q."/>
            <person name="Fu X."/>
            <person name="Miao Y."/>
            <person name="Liu J."/>
            <person name="Yu Q."/>
            <person name="Li R."/>
            <person name="Liao H."/>
            <person name="Li X."/>
            <person name="Kong Y."/>
            <person name="Jiang Z."/>
            <person name="Chourrout D."/>
            <person name="Li R."/>
            <person name="Bao Z."/>
        </authorList>
    </citation>
    <scope>NUCLEOTIDE SEQUENCE [LARGE SCALE GENOMIC DNA]</scope>
    <source>
        <strain evidence="15 16">PY_sf001</strain>
    </source>
</reference>
<feature type="transmembrane region" description="Helical" evidence="12">
    <location>
        <begin position="1123"/>
        <end position="1140"/>
    </location>
</feature>
<dbReference type="GO" id="GO:0005262">
    <property type="term" value="F:calcium channel activity"/>
    <property type="evidence" value="ECO:0007669"/>
    <property type="project" value="UniProtKB-KW"/>
</dbReference>
<evidence type="ECO:0000256" key="2">
    <source>
        <dbReference type="ARBA" id="ARBA00022448"/>
    </source>
</evidence>
<keyword evidence="15" id="KW-0675">Receptor</keyword>
<accession>A0A210QEC8</accession>
<evidence type="ECO:0000313" key="15">
    <source>
        <dbReference type="EMBL" id="OWF47041.1"/>
    </source>
</evidence>
<evidence type="ECO:0000256" key="5">
    <source>
        <dbReference type="ARBA" id="ARBA00022673"/>
    </source>
</evidence>
<evidence type="ECO:0000256" key="8">
    <source>
        <dbReference type="ARBA" id="ARBA00022989"/>
    </source>
</evidence>
<keyword evidence="3" id="KW-1003">Cell membrane</keyword>
<keyword evidence="2" id="KW-0813">Transport</keyword>
<evidence type="ECO:0000256" key="4">
    <source>
        <dbReference type="ARBA" id="ARBA00022568"/>
    </source>
</evidence>
<protein>
    <submittedName>
        <fullName evidence="15">Transient receptor potential cation channel subfamily M member 3</fullName>
    </submittedName>
</protein>
<dbReference type="InterPro" id="IPR041491">
    <property type="entry name" value="TRPM_SLOG"/>
</dbReference>
<name>A0A210QEC8_MIZYE</name>
<evidence type="ECO:0000313" key="16">
    <source>
        <dbReference type="Proteomes" id="UP000242188"/>
    </source>
</evidence>
<evidence type="ECO:0000256" key="7">
    <source>
        <dbReference type="ARBA" id="ARBA00022837"/>
    </source>
</evidence>
<dbReference type="InterPro" id="IPR050927">
    <property type="entry name" value="TRPM"/>
</dbReference>
<evidence type="ECO:0000256" key="1">
    <source>
        <dbReference type="ARBA" id="ARBA00004651"/>
    </source>
</evidence>
<keyword evidence="9" id="KW-0406">Ion transport</keyword>
<dbReference type="InterPro" id="IPR057366">
    <property type="entry name" value="TRPM-like"/>
</dbReference>
<gene>
    <name evidence="15" type="ORF">KP79_PYT12526</name>
</gene>
<keyword evidence="10 12" id="KW-0472">Membrane</keyword>
<dbReference type="Proteomes" id="UP000242188">
    <property type="component" value="Unassembled WGS sequence"/>
</dbReference>
<evidence type="ECO:0000259" key="14">
    <source>
        <dbReference type="Pfam" id="PF25508"/>
    </source>
</evidence>
<keyword evidence="11" id="KW-0407">Ion channel</keyword>
<feature type="transmembrane region" description="Helical" evidence="12">
    <location>
        <begin position="1068"/>
        <end position="1087"/>
    </location>
</feature>
<keyword evidence="4" id="KW-0109">Calcium transport</keyword>
<evidence type="ECO:0000256" key="10">
    <source>
        <dbReference type="ARBA" id="ARBA00023136"/>
    </source>
</evidence>
<feature type="domain" description="TRPM SLOG" evidence="13">
    <location>
        <begin position="70"/>
        <end position="385"/>
    </location>
</feature>
<dbReference type="Pfam" id="PF25508">
    <property type="entry name" value="TRPM2"/>
    <property type="match status" value="1"/>
</dbReference>
<dbReference type="SUPFAM" id="SSF55811">
    <property type="entry name" value="Nudix"/>
    <property type="match status" value="1"/>
</dbReference>
<dbReference type="Pfam" id="PF25969">
    <property type="entry name" value="NUDT9_N"/>
    <property type="match status" value="1"/>
</dbReference>